<evidence type="ECO:0000313" key="2">
    <source>
        <dbReference type="Proteomes" id="UP001500751"/>
    </source>
</evidence>
<reference evidence="1 2" key="1">
    <citation type="journal article" date="2019" name="Int. J. Syst. Evol. Microbiol.">
        <title>The Global Catalogue of Microorganisms (GCM) 10K type strain sequencing project: providing services to taxonomists for standard genome sequencing and annotation.</title>
        <authorList>
            <consortium name="The Broad Institute Genomics Platform"/>
            <consortium name="The Broad Institute Genome Sequencing Center for Infectious Disease"/>
            <person name="Wu L."/>
            <person name="Ma J."/>
        </authorList>
    </citation>
    <scope>NUCLEOTIDE SEQUENCE [LARGE SCALE GENOMIC DNA]</scope>
    <source>
        <strain evidence="1 2">JCM 16014</strain>
    </source>
</reference>
<accession>A0ABN2V1L3</accession>
<name>A0ABN2V1L3_9ACTN</name>
<dbReference type="EMBL" id="BAAAQN010000044">
    <property type="protein sequence ID" value="GAA2048010.1"/>
    <property type="molecule type" value="Genomic_DNA"/>
</dbReference>
<gene>
    <name evidence="1" type="ORF">GCM10009839_61790</name>
</gene>
<organism evidence="1 2">
    <name type="scientific">Catenulispora yoronensis</name>
    <dbReference type="NCBI Taxonomy" id="450799"/>
    <lineage>
        <taxon>Bacteria</taxon>
        <taxon>Bacillati</taxon>
        <taxon>Actinomycetota</taxon>
        <taxon>Actinomycetes</taxon>
        <taxon>Catenulisporales</taxon>
        <taxon>Catenulisporaceae</taxon>
        <taxon>Catenulispora</taxon>
    </lineage>
</organism>
<proteinExistence type="predicted"/>
<dbReference type="Proteomes" id="UP001500751">
    <property type="component" value="Unassembled WGS sequence"/>
</dbReference>
<sequence>MNFASTYELSAAHAKLAELHKQAAEARLVRMAKKARKSR</sequence>
<protein>
    <submittedName>
        <fullName evidence="1">Uncharacterized protein</fullName>
    </submittedName>
</protein>
<comment type="caution">
    <text evidence="1">The sequence shown here is derived from an EMBL/GenBank/DDBJ whole genome shotgun (WGS) entry which is preliminary data.</text>
</comment>
<keyword evidence="2" id="KW-1185">Reference proteome</keyword>
<evidence type="ECO:0000313" key="1">
    <source>
        <dbReference type="EMBL" id="GAA2048010.1"/>
    </source>
</evidence>